<evidence type="ECO:0000259" key="9">
    <source>
        <dbReference type="Pfam" id="PF02108"/>
    </source>
</evidence>
<keyword evidence="3" id="KW-0813">Transport</keyword>
<proteinExistence type="inferred from homology"/>
<keyword evidence="4" id="KW-1005">Bacterial flagellum biogenesis</keyword>
<dbReference type="NCBIfam" id="TIGR03825">
    <property type="entry name" value="FliH_bacil"/>
    <property type="match status" value="1"/>
</dbReference>
<evidence type="ECO:0000256" key="3">
    <source>
        <dbReference type="ARBA" id="ARBA00022448"/>
    </source>
</evidence>
<dbReference type="InterPro" id="IPR018035">
    <property type="entry name" value="Flagellar_FliH/T3SS_HrpE"/>
</dbReference>
<reference evidence="11" key="1">
    <citation type="submission" date="2014-03" db="EMBL/GenBank/DDBJ databases">
        <authorList>
            <person name="Urmite Genomes U."/>
        </authorList>
    </citation>
    <scope>NUCLEOTIDE SEQUENCE [LARGE SCALE GENOMIC DNA]</scope>
    <source>
        <strain evidence="11">HD-03</strain>
    </source>
</reference>
<name>A0A024P2B4_9BACI</name>
<dbReference type="PANTHER" id="PTHR34982">
    <property type="entry name" value="YOP PROTEINS TRANSLOCATION PROTEIN L"/>
    <property type="match status" value="1"/>
</dbReference>
<comment type="caution">
    <text evidence="10">The sequence shown here is derived from an EMBL/GenBank/DDBJ whole genome shotgun (WGS) entry which is preliminary data.</text>
</comment>
<dbReference type="AlphaFoldDB" id="A0A024P2B4"/>
<evidence type="ECO:0000256" key="5">
    <source>
        <dbReference type="ARBA" id="ARBA00022927"/>
    </source>
</evidence>
<organism evidence="10 11">
    <name type="scientific">Halobacillus karajensis</name>
    <dbReference type="NCBI Taxonomy" id="195088"/>
    <lineage>
        <taxon>Bacteria</taxon>
        <taxon>Bacillati</taxon>
        <taxon>Bacillota</taxon>
        <taxon>Bacilli</taxon>
        <taxon>Bacillales</taxon>
        <taxon>Bacillaceae</taxon>
        <taxon>Halobacillus</taxon>
    </lineage>
</organism>
<accession>A0A024P2B4</accession>
<evidence type="ECO:0000256" key="4">
    <source>
        <dbReference type="ARBA" id="ARBA00022795"/>
    </source>
</evidence>
<dbReference type="PANTHER" id="PTHR34982:SF1">
    <property type="entry name" value="FLAGELLAR ASSEMBLY PROTEIN FLIH"/>
    <property type="match status" value="1"/>
</dbReference>
<keyword evidence="5" id="KW-0653">Protein transport</keyword>
<keyword evidence="6" id="KW-1006">Bacterial flagellum protein export</keyword>
<dbReference type="GO" id="GO:0044781">
    <property type="term" value="P:bacterial-type flagellum organization"/>
    <property type="evidence" value="ECO:0007669"/>
    <property type="project" value="UniProtKB-KW"/>
</dbReference>
<sequence>MTSLFNHSPQSRGRVIQIKPVDVKVSPREEQNKEKELADLKEQIEKAYQDLDDVKEEKAQMMFTVEKEIEEMKAAWMEEKKVMENDAYQKGMDQGFQQGYKEGHASLENRWREANDIVQKAKSVHDRIVIKHEETMVEVAMKAAEKILNTKLKEDSDLFLTVVQRVIEEVKRQPEISLYVHPAYYGLVHSQIEELERLIAPSTHLTIYAKGDLDPFSCVVESPFGKLDGSIDTQLNELRQQLLSIAHEEMGNG</sequence>
<evidence type="ECO:0000313" key="11">
    <source>
        <dbReference type="Proteomes" id="UP000028868"/>
    </source>
</evidence>
<dbReference type="RefSeq" id="WP_035505341.1">
    <property type="nucleotide sequence ID" value="NZ_CCDH010000002.1"/>
</dbReference>
<dbReference type="InterPro" id="IPR051472">
    <property type="entry name" value="T3SS_Stator/FliH"/>
</dbReference>
<evidence type="ECO:0000256" key="7">
    <source>
        <dbReference type="NCBIfam" id="TIGR03825"/>
    </source>
</evidence>
<feature type="domain" description="Flagellar assembly protein FliH/Type III secretion system HrpE" evidence="9">
    <location>
        <begin position="114"/>
        <end position="238"/>
    </location>
</feature>
<feature type="coiled-coil region" evidence="8">
    <location>
        <begin position="30"/>
        <end position="57"/>
    </location>
</feature>
<evidence type="ECO:0000313" key="10">
    <source>
        <dbReference type="EMBL" id="CDQ22203.1"/>
    </source>
</evidence>
<evidence type="ECO:0000256" key="1">
    <source>
        <dbReference type="ARBA" id="ARBA00003041"/>
    </source>
</evidence>
<evidence type="ECO:0000256" key="2">
    <source>
        <dbReference type="ARBA" id="ARBA00006602"/>
    </source>
</evidence>
<comment type="function">
    <text evidence="1">Needed for flagellar regrowth and assembly.</text>
</comment>
<comment type="similarity">
    <text evidence="2">Belongs to the FliH family.</text>
</comment>
<dbReference type="GO" id="GO:0005829">
    <property type="term" value="C:cytosol"/>
    <property type="evidence" value="ECO:0007669"/>
    <property type="project" value="TreeGrafter"/>
</dbReference>
<dbReference type="EMBL" id="CCDI010000001">
    <property type="protein sequence ID" value="CDQ22203.1"/>
    <property type="molecule type" value="Genomic_DNA"/>
</dbReference>
<protein>
    <recommendedName>
        <fullName evidence="7">Flagellar assembly protein FliH</fullName>
    </recommendedName>
</protein>
<keyword evidence="11" id="KW-1185">Reference proteome</keyword>
<gene>
    <name evidence="10" type="primary">yscL</name>
    <name evidence="10" type="ORF">BN983_00406</name>
</gene>
<evidence type="ECO:0000256" key="8">
    <source>
        <dbReference type="SAM" id="Coils"/>
    </source>
</evidence>
<dbReference type="Proteomes" id="UP000028868">
    <property type="component" value="Unassembled WGS sequence"/>
</dbReference>
<dbReference type="Pfam" id="PF02108">
    <property type="entry name" value="FliH"/>
    <property type="match status" value="1"/>
</dbReference>
<dbReference type="GO" id="GO:0015031">
    <property type="term" value="P:protein transport"/>
    <property type="evidence" value="ECO:0007669"/>
    <property type="project" value="UniProtKB-KW"/>
</dbReference>
<evidence type="ECO:0000256" key="6">
    <source>
        <dbReference type="ARBA" id="ARBA00023225"/>
    </source>
</evidence>
<keyword evidence="8" id="KW-0175">Coiled coil</keyword>
<reference evidence="10 11" key="2">
    <citation type="submission" date="2014-05" db="EMBL/GenBank/DDBJ databases">
        <title>Draft genome sequence of Halobacillus karajensis HK-03.</title>
        <authorList>
            <person name="Khelaifia S."/>
            <person name="Croce O."/>
            <person name="Lagier J.C."/>
            <person name="Raoult D."/>
        </authorList>
    </citation>
    <scope>NUCLEOTIDE SEQUENCE [LARGE SCALE GENOMIC DNA]</scope>
    <source>
        <strain evidence="10 11">HD-03</strain>
    </source>
</reference>
<dbReference type="InterPro" id="IPR022524">
    <property type="entry name" value="FliH_Bacilli"/>
</dbReference>